<dbReference type="EMBL" id="CAJNYU010004306">
    <property type="protein sequence ID" value="CAF3742149.1"/>
    <property type="molecule type" value="Genomic_DNA"/>
</dbReference>
<keyword evidence="8" id="KW-1185">Reference proteome</keyword>
<evidence type="ECO:0000313" key="2">
    <source>
        <dbReference type="EMBL" id="CAF3456399.1"/>
    </source>
</evidence>
<name>A0A820TL50_9BILA</name>
<evidence type="ECO:0000313" key="5">
    <source>
        <dbReference type="EMBL" id="CAF4472147.1"/>
    </source>
</evidence>
<evidence type="ECO:0000313" key="3">
    <source>
        <dbReference type="EMBL" id="CAF3742149.1"/>
    </source>
</evidence>
<dbReference type="EMBL" id="CAJOBO010004366">
    <property type="protein sequence ID" value="CAF4519053.1"/>
    <property type="molecule type" value="Genomic_DNA"/>
</dbReference>
<protein>
    <submittedName>
        <fullName evidence="5">Uncharacterized protein</fullName>
    </submittedName>
</protein>
<reference evidence="5" key="1">
    <citation type="submission" date="2021-02" db="EMBL/GenBank/DDBJ databases">
        <authorList>
            <person name="Nowell W R."/>
        </authorList>
    </citation>
    <scope>NUCLEOTIDE SEQUENCE</scope>
</reference>
<accession>A0A820TL50</accession>
<dbReference type="Proteomes" id="UP000663873">
    <property type="component" value="Unassembled WGS sequence"/>
</dbReference>
<evidence type="ECO:0000313" key="6">
    <source>
        <dbReference type="EMBL" id="CAF4519053.1"/>
    </source>
</evidence>
<evidence type="ECO:0000313" key="7">
    <source>
        <dbReference type="EMBL" id="CAF4599143.1"/>
    </source>
</evidence>
<evidence type="ECO:0000313" key="1">
    <source>
        <dbReference type="EMBL" id="CAF3242073.1"/>
    </source>
</evidence>
<dbReference type="Proteomes" id="UP000663833">
    <property type="component" value="Unassembled WGS sequence"/>
</dbReference>
<dbReference type="EMBL" id="CAJNYD010002915">
    <property type="protein sequence ID" value="CAF3456399.1"/>
    <property type="molecule type" value="Genomic_DNA"/>
</dbReference>
<evidence type="ECO:0000313" key="8">
    <source>
        <dbReference type="Proteomes" id="UP000663873"/>
    </source>
</evidence>
<sequence length="154" mass="18545">MSSSNMVNTLMEQIKHVLLRLIKYSIKWKQPINFSKTNWILFYRQVVPLIPNIVCERPNIEHVKKFKYLGTILDAKLSFTEHIDYIEAKFRINMSIYKRLAPTRMMSEQINYKLYNAFTRPYLQSILNFFPILSLTKQRQFEGINRKIFKPIHQ</sequence>
<dbReference type="EMBL" id="CAJOBQ010003233">
    <property type="protein sequence ID" value="CAF4599143.1"/>
    <property type="molecule type" value="Genomic_DNA"/>
</dbReference>
<dbReference type="OrthoDB" id="445826at2759"/>
<proteinExistence type="predicted"/>
<evidence type="ECO:0000313" key="4">
    <source>
        <dbReference type="EMBL" id="CAF4463335.1"/>
    </source>
</evidence>
<organism evidence="5 8">
    <name type="scientific">Rotaria socialis</name>
    <dbReference type="NCBI Taxonomy" id="392032"/>
    <lineage>
        <taxon>Eukaryota</taxon>
        <taxon>Metazoa</taxon>
        <taxon>Spiralia</taxon>
        <taxon>Gnathifera</taxon>
        <taxon>Rotifera</taxon>
        <taxon>Eurotatoria</taxon>
        <taxon>Bdelloidea</taxon>
        <taxon>Philodinida</taxon>
        <taxon>Philodinidae</taxon>
        <taxon>Rotaria</taxon>
    </lineage>
</organism>
<dbReference type="Proteomes" id="UP000663848">
    <property type="component" value="Unassembled WGS sequence"/>
</dbReference>
<gene>
    <name evidence="3" type="ORF">FME351_LOCUS30332</name>
    <name evidence="6" type="ORF">HFQ381_LOCUS29000</name>
    <name evidence="2" type="ORF">LUA448_LOCUS22308</name>
    <name evidence="4" type="ORF">QYT958_LOCUS1613</name>
    <name evidence="1" type="ORF">TIS948_LOCUS14693</name>
    <name evidence="7" type="ORF">TSG867_LOCUS27708</name>
    <name evidence="5" type="ORF">UJA718_LOCUS24270</name>
</gene>
<dbReference type="Proteomes" id="UP000663825">
    <property type="component" value="Unassembled WGS sequence"/>
</dbReference>
<dbReference type="EMBL" id="CAJOBR010000093">
    <property type="protein sequence ID" value="CAF4463335.1"/>
    <property type="molecule type" value="Genomic_DNA"/>
</dbReference>
<dbReference type="AlphaFoldDB" id="A0A820TL50"/>
<dbReference type="Proteomes" id="UP000663862">
    <property type="component" value="Unassembled WGS sequence"/>
</dbReference>
<dbReference type="Proteomes" id="UP000663851">
    <property type="component" value="Unassembled WGS sequence"/>
</dbReference>
<dbReference type="Proteomes" id="UP000663869">
    <property type="component" value="Unassembled WGS sequence"/>
</dbReference>
<dbReference type="EMBL" id="CAJOBP010005542">
    <property type="protein sequence ID" value="CAF4472147.1"/>
    <property type="molecule type" value="Genomic_DNA"/>
</dbReference>
<dbReference type="EMBL" id="CAJNXB010002409">
    <property type="protein sequence ID" value="CAF3242073.1"/>
    <property type="molecule type" value="Genomic_DNA"/>
</dbReference>
<comment type="caution">
    <text evidence="5">The sequence shown here is derived from an EMBL/GenBank/DDBJ whole genome shotgun (WGS) entry which is preliminary data.</text>
</comment>